<dbReference type="Gene3D" id="2.60.40.3960">
    <property type="entry name" value="Velvet domain"/>
    <property type="match status" value="1"/>
</dbReference>
<feature type="compositionally biased region" description="Polar residues" evidence="5">
    <location>
        <begin position="210"/>
        <end position="226"/>
    </location>
</feature>
<evidence type="ECO:0000313" key="8">
    <source>
        <dbReference type="Proteomes" id="UP001212841"/>
    </source>
</evidence>
<keyword evidence="8" id="KW-1185">Reference proteome</keyword>
<feature type="compositionally biased region" description="Polar residues" evidence="5">
    <location>
        <begin position="156"/>
        <end position="193"/>
    </location>
</feature>
<dbReference type="Proteomes" id="UP001212841">
    <property type="component" value="Unassembled WGS sequence"/>
</dbReference>
<evidence type="ECO:0000256" key="1">
    <source>
        <dbReference type="ARBA" id="ARBA00004123"/>
    </source>
</evidence>
<dbReference type="PROSITE" id="PS51821">
    <property type="entry name" value="VELVET"/>
    <property type="match status" value="1"/>
</dbReference>
<dbReference type="PANTHER" id="PTHR33572:SF3">
    <property type="entry name" value="VELVET COMPLEX SUBUNIT B"/>
    <property type="match status" value="1"/>
</dbReference>
<comment type="subcellular location">
    <subcellularLocation>
        <location evidence="1">Nucleus</location>
    </subcellularLocation>
</comment>
<feature type="compositionally biased region" description="Polar residues" evidence="5">
    <location>
        <begin position="309"/>
        <end position="328"/>
    </location>
</feature>
<dbReference type="InterPro" id="IPR037525">
    <property type="entry name" value="Velvet_dom"/>
</dbReference>
<dbReference type="EMBL" id="JADGJD010000351">
    <property type="protein sequence ID" value="KAJ3051850.1"/>
    <property type="molecule type" value="Genomic_DNA"/>
</dbReference>
<evidence type="ECO:0000259" key="6">
    <source>
        <dbReference type="PROSITE" id="PS51821"/>
    </source>
</evidence>
<name>A0AAD5SDK4_9FUNG</name>
<keyword evidence="3" id="KW-0804">Transcription</keyword>
<dbReference type="InterPro" id="IPR038491">
    <property type="entry name" value="Velvet_dom_sf"/>
</dbReference>
<dbReference type="AlphaFoldDB" id="A0AAD5SDK4"/>
<dbReference type="Pfam" id="PF11754">
    <property type="entry name" value="Velvet"/>
    <property type="match status" value="1"/>
</dbReference>
<dbReference type="InterPro" id="IPR021740">
    <property type="entry name" value="Velvet"/>
</dbReference>
<gene>
    <name evidence="7" type="ORF">HK097_007139</name>
</gene>
<protein>
    <recommendedName>
        <fullName evidence="6">Velvet domain-containing protein</fullName>
    </recommendedName>
</protein>
<proteinExistence type="predicted"/>
<evidence type="ECO:0000256" key="3">
    <source>
        <dbReference type="ARBA" id="ARBA00023163"/>
    </source>
</evidence>
<keyword evidence="2" id="KW-0805">Transcription regulation</keyword>
<feature type="compositionally biased region" description="Pro residues" evidence="5">
    <location>
        <begin position="84"/>
        <end position="98"/>
    </location>
</feature>
<comment type="caution">
    <text evidence="7">The sequence shown here is derived from an EMBL/GenBank/DDBJ whole genome shotgun (WGS) entry which is preliminary data.</text>
</comment>
<feature type="region of interest" description="Disordered" evidence="5">
    <location>
        <begin position="32"/>
        <end position="334"/>
    </location>
</feature>
<feature type="compositionally biased region" description="Low complexity" evidence="5">
    <location>
        <begin position="257"/>
        <end position="287"/>
    </location>
</feature>
<accession>A0AAD5SDK4</accession>
<evidence type="ECO:0000313" key="7">
    <source>
        <dbReference type="EMBL" id="KAJ3051850.1"/>
    </source>
</evidence>
<keyword evidence="4" id="KW-0539">Nucleus</keyword>
<feature type="compositionally biased region" description="Low complexity" evidence="5">
    <location>
        <begin position="296"/>
        <end position="308"/>
    </location>
</feature>
<organism evidence="7 8">
    <name type="scientific">Rhizophlyctis rosea</name>
    <dbReference type="NCBI Taxonomy" id="64517"/>
    <lineage>
        <taxon>Eukaryota</taxon>
        <taxon>Fungi</taxon>
        <taxon>Fungi incertae sedis</taxon>
        <taxon>Chytridiomycota</taxon>
        <taxon>Chytridiomycota incertae sedis</taxon>
        <taxon>Chytridiomycetes</taxon>
        <taxon>Rhizophlyctidales</taxon>
        <taxon>Rhizophlyctidaceae</taxon>
        <taxon>Rhizophlyctis</taxon>
    </lineage>
</organism>
<evidence type="ECO:0000256" key="5">
    <source>
        <dbReference type="SAM" id="MobiDB-lite"/>
    </source>
</evidence>
<evidence type="ECO:0000256" key="4">
    <source>
        <dbReference type="ARBA" id="ARBA00023242"/>
    </source>
</evidence>
<evidence type="ECO:0000256" key="2">
    <source>
        <dbReference type="ARBA" id="ARBA00023015"/>
    </source>
</evidence>
<feature type="compositionally biased region" description="Polar residues" evidence="5">
    <location>
        <begin position="129"/>
        <end position="138"/>
    </location>
</feature>
<dbReference type="GO" id="GO:0005634">
    <property type="term" value="C:nucleus"/>
    <property type="evidence" value="ECO:0007669"/>
    <property type="project" value="UniProtKB-SubCell"/>
</dbReference>
<reference evidence="7" key="1">
    <citation type="submission" date="2020-05" db="EMBL/GenBank/DDBJ databases">
        <title>Phylogenomic resolution of chytrid fungi.</title>
        <authorList>
            <person name="Stajich J.E."/>
            <person name="Amses K."/>
            <person name="Simmons R."/>
            <person name="Seto K."/>
            <person name="Myers J."/>
            <person name="Bonds A."/>
            <person name="Quandt C.A."/>
            <person name="Barry K."/>
            <person name="Liu P."/>
            <person name="Grigoriev I."/>
            <person name="Longcore J.E."/>
            <person name="James T.Y."/>
        </authorList>
    </citation>
    <scope>NUCLEOTIDE SEQUENCE</scope>
    <source>
        <strain evidence="7">JEL0318</strain>
    </source>
</reference>
<dbReference type="PANTHER" id="PTHR33572">
    <property type="entry name" value="SPORE DEVELOPMENT REGULATOR VOSA"/>
    <property type="match status" value="1"/>
</dbReference>
<sequence length="403" mass="43809">MHFWRWFSYTDSPTLVCHCSLWAADGSEERTIILNPRSSNDESSSEEEQPKPSRKSHASKQAPPRPSSAVESSAVERPTISQLPGPPDPSIPEQPPGGPTLGTLHQQAWDLAHAAQHGSDPRRAFYQPSEPQHFQPQQYIPAHQPDTYGLSERTADPSSYQNDPPYQQTQPPGNLLSQLRISQQSPTQLQAAVQQHFAPPQEQYHHGYSSHFQQPGPSSHFGSQYVDQRAGGPQLPHAQHPALQHTPMPYQIPAPQPQQSGPSYESSPYGSPGPSSAAAASPARQPQTLPAHLRPSRSSDGSSPGASPQTSARSTPSRPFRSADSSPAGTPAQRNRALLSASIAQERVSSSRFCQSLVGTAVSPCHVLADPEGREGMFFVFPDLSVRPQGSYTLKFSLVDVNW</sequence>
<feature type="domain" description="Velvet" evidence="6">
    <location>
        <begin position="36"/>
        <end position="403"/>
    </location>
</feature>